<dbReference type="SUPFAM" id="SSF48557">
    <property type="entry name" value="L-aspartase-like"/>
    <property type="match status" value="1"/>
</dbReference>
<organism evidence="9 10">
    <name type="scientific">Dankookia rubra</name>
    <dbReference type="NCBI Taxonomy" id="1442381"/>
    <lineage>
        <taxon>Bacteria</taxon>
        <taxon>Pseudomonadati</taxon>
        <taxon>Pseudomonadota</taxon>
        <taxon>Alphaproteobacteria</taxon>
        <taxon>Acetobacterales</taxon>
        <taxon>Roseomonadaceae</taxon>
        <taxon>Dankookia</taxon>
    </lineage>
</organism>
<dbReference type="PRINTS" id="PR00145">
    <property type="entry name" value="ARGSUCLYASE"/>
</dbReference>
<accession>A0A4R5QKA6</accession>
<dbReference type="EC" id="4.3.2.1" evidence="3 6"/>
<comment type="subcellular location">
    <subcellularLocation>
        <location evidence="6">Cytoplasm</location>
    </subcellularLocation>
</comment>
<comment type="pathway">
    <text evidence="2 6">Amino-acid biosynthesis; L-arginine biosynthesis; L-arginine from L-ornithine and carbamoyl phosphate: step 3/3.</text>
</comment>
<dbReference type="OrthoDB" id="9769623at2"/>
<dbReference type="GO" id="GO:0042450">
    <property type="term" value="P:L-arginine biosynthetic process via ornithine"/>
    <property type="evidence" value="ECO:0007669"/>
    <property type="project" value="UniProtKB-UniRule"/>
</dbReference>
<dbReference type="InterPro" id="IPR022761">
    <property type="entry name" value="Fumarate_lyase_N"/>
</dbReference>
<evidence type="ECO:0000256" key="4">
    <source>
        <dbReference type="ARBA" id="ARBA00022571"/>
    </source>
</evidence>
<comment type="caution">
    <text evidence="9">The sequence shown here is derived from an EMBL/GenBank/DDBJ whole genome shotgun (WGS) entry which is preliminary data.</text>
</comment>
<dbReference type="Pfam" id="PF00206">
    <property type="entry name" value="Lyase_1"/>
    <property type="match status" value="1"/>
</dbReference>
<dbReference type="UniPathway" id="UPA00068">
    <property type="reaction ID" value="UER00114"/>
</dbReference>
<proteinExistence type="inferred from homology"/>
<comment type="catalytic activity">
    <reaction evidence="1 6">
        <text>2-(N(omega)-L-arginino)succinate = fumarate + L-arginine</text>
        <dbReference type="Rhea" id="RHEA:24020"/>
        <dbReference type="ChEBI" id="CHEBI:29806"/>
        <dbReference type="ChEBI" id="CHEBI:32682"/>
        <dbReference type="ChEBI" id="CHEBI:57472"/>
        <dbReference type="EC" id="4.3.2.1"/>
    </reaction>
</comment>
<dbReference type="Proteomes" id="UP000295096">
    <property type="component" value="Unassembled WGS sequence"/>
</dbReference>
<evidence type="ECO:0000313" key="10">
    <source>
        <dbReference type="Proteomes" id="UP000295096"/>
    </source>
</evidence>
<keyword evidence="6" id="KW-0963">Cytoplasm</keyword>
<evidence type="ECO:0000256" key="3">
    <source>
        <dbReference type="ARBA" id="ARBA00012338"/>
    </source>
</evidence>
<evidence type="ECO:0000259" key="8">
    <source>
        <dbReference type="Pfam" id="PF14698"/>
    </source>
</evidence>
<feature type="domain" description="Fumarate lyase N-terminal" evidence="7">
    <location>
        <begin position="61"/>
        <end position="307"/>
    </location>
</feature>
<name>A0A4R5QKA6_9PROT</name>
<dbReference type="Gene3D" id="1.10.275.10">
    <property type="entry name" value="Fumarase/aspartase (N-terminal domain)"/>
    <property type="match status" value="1"/>
</dbReference>
<keyword evidence="10" id="KW-1185">Reference proteome</keyword>
<dbReference type="GO" id="GO:0005829">
    <property type="term" value="C:cytosol"/>
    <property type="evidence" value="ECO:0007669"/>
    <property type="project" value="TreeGrafter"/>
</dbReference>
<protein>
    <recommendedName>
        <fullName evidence="3 6">Argininosuccinate lyase</fullName>
        <shortName evidence="6">ASAL</shortName>
        <ecNumber evidence="3 6">4.3.2.1</ecNumber>
    </recommendedName>
    <alternativeName>
        <fullName evidence="6">Arginosuccinase</fullName>
    </alternativeName>
</protein>
<dbReference type="InterPro" id="IPR009049">
    <property type="entry name" value="Argininosuccinate_lyase"/>
</dbReference>
<sequence length="506" mass="53639">MSEPEVGLRERVKEPPSALLVESYYRPAVARAQAAVFDHEMWAHCAHGLMLERQGIVGREAIAACLRTVLDLAAQGPESVPVDHRSEDLYSYVERRIVQALGPDVGGRLHTGRSRNDLNATTWRMALRGDLIAVQRALLGLRGTLLRLAEKHAGVVMPGYTHSQHAQPVTFGYWLLSAADVLARDQARLAGALAHTDRCPLGAGALTTTAFPLNRGLTADLLGFAGPLEIAYDAVSTHDDGLEACSTLAVLATFLSRLATDLISWSTWEYGFVEMADRHSAVSSIMPQKKNPAALEHVRAAAGMIQGALTAALTCNKNTPFADVGDAVTAVNEPILDAALRSRRILAVMEEVFAGLTLRPERMARAAAEGFGSATELADVIVRESGMSFRMAHNVVALVVRDALAAGLPADAIRSADLDRAATALFGRPLGVPEAAVAQALDPAANIRARTVLGGPAPAEIARLLAARQAALARDAAAVEAIARRIAAARDRCLAAAREMAGPAAR</sequence>
<dbReference type="NCBIfam" id="TIGR00838">
    <property type="entry name" value="argH"/>
    <property type="match status" value="1"/>
</dbReference>
<dbReference type="Gene3D" id="1.20.200.10">
    <property type="entry name" value="Fumarase/aspartase (Central domain)"/>
    <property type="match status" value="1"/>
</dbReference>
<dbReference type="Gene3D" id="1.10.40.30">
    <property type="entry name" value="Fumarase/aspartase (C-terminal domain)"/>
    <property type="match status" value="1"/>
</dbReference>
<evidence type="ECO:0000259" key="7">
    <source>
        <dbReference type="Pfam" id="PF00206"/>
    </source>
</evidence>
<dbReference type="PANTHER" id="PTHR43814">
    <property type="entry name" value="ARGININOSUCCINATE LYASE"/>
    <property type="match status" value="1"/>
</dbReference>
<dbReference type="RefSeq" id="WP_133287922.1">
    <property type="nucleotide sequence ID" value="NZ_SMSJ01000006.1"/>
</dbReference>
<dbReference type="InterPro" id="IPR008948">
    <property type="entry name" value="L-Aspartase-like"/>
</dbReference>
<feature type="domain" description="Argininosuccinate lyase C-terminal" evidence="8">
    <location>
        <begin position="373"/>
        <end position="447"/>
    </location>
</feature>
<dbReference type="HAMAP" id="MF_00006">
    <property type="entry name" value="Arg_succ_lyase"/>
    <property type="match status" value="1"/>
</dbReference>
<evidence type="ECO:0000256" key="1">
    <source>
        <dbReference type="ARBA" id="ARBA00000985"/>
    </source>
</evidence>
<evidence type="ECO:0000256" key="2">
    <source>
        <dbReference type="ARBA" id="ARBA00004941"/>
    </source>
</evidence>
<keyword evidence="5 6" id="KW-0456">Lyase</keyword>
<dbReference type="GO" id="GO:0004056">
    <property type="term" value="F:argininosuccinate lyase activity"/>
    <property type="evidence" value="ECO:0007669"/>
    <property type="project" value="UniProtKB-UniRule"/>
</dbReference>
<dbReference type="Pfam" id="PF14698">
    <property type="entry name" value="ASL_C2"/>
    <property type="match status" value="1"/>
</dbReference>
<keyword evidence="6" id="KW-0028">Amino-acid biosynthesis</keyword>
<dbReference type="PANTHER" id="PTHR43814:SF1">
    <property type="entry name" value="ARGININOSUCCINATE LYASE"/>
    <property type="match status" value="1"/>
</dbReference>
<comment type="similarity">
    <text evidence="6">Belongs to the lyase 1 family. Argininosuccinate lyase subfamily.</text>
</comment>
<reference evidence="9 10" key="1">
    <citation type="journal article" date="2016" name="J. Microbiol.">
        <title>Dankookia rubra gen. nov., sp. nov., an alphaproteobacterium isolated from sediment of a shallow stream.</title>
        <authorList>
            <person name="Kim W.H."/>
            <person name="Kim D.H."/>
            <person name="Kang K."/>
            <person name="Ahn T.Y."/>
        </authorList>
    </citation>
    <scope>NUCLEOTIDE SEQUENCE [LARGE SCALE GENOMIC DNA]</scope>
    <source>
        <strain evidence="9 10">JCM30602</strain>
    </source>
</reference>
<evidence type="ECO:0000313" key="9">
    <source>
        <dbReference type="EMBL" id="TDH63161.1"/>
    </source>
</evidence>
<gene>
    <name evidence="6 9" type="primary">argH</name>
    <name evidence="9" type="ORF">E2C06_07200</name>
</gene>
<evidence type="ECO:0000256" key="5">
    <source>
        <dbReference type="ARBA" id="ARBA00023239"/>
    </source>
</evidence>
<dbReference type="InterPro" id="IPR024083">
    <property type="entry name" value="Fumarase/histidase_N"/>
</dbReference>
<dbReference type="InterPro" id="IPR029419">
    <property type="entry name" value="Arg_succ_lyase_C"/>
</dbReference>
<dbReference type="AlphaFoldDB" id="A0A4R5QKA6"/>
<dbReference type="PRINTS" id="PR00149">
    <property type="entry name" value="FUMRATELYASE"/>
</dbReference>
<dbReference type="InterPro" id="IPR000362">
    <property type="entry name" value="Fumarate_lyase_fam"/>
</dbReference>
<keyword evidence="4 6" id="KW-0055">Arginine biosynthesis</keyword>
<dbReference type="CDD" id="cd01359">
    <property type="entry name" value="Argininosuccinate_lyase"/>
    <property type="match status" value="1"/>
</dbReference>
<evidence type="ECO:0000256" key="6">
    <source>
        <dbReference type="HAMAP-Rule" id="MF_00006"/>
    </source>
</evidence>
<dbReference type="EMBL" id="SMSJ01000006">
    <property type="protein sequence ID" value="TDH63161.1"/>
    <property type="molecule type" value="Genomic_DNA"/>
</dbReference>